<evidence type="ECO:0000259" key="7">
    <source>
        <dbReference type="Pfam" id="PF02687"/>
    </source>
</evidence>
<name>A0A1M5TPZ5_9BACT</name>
<keyword evidence="10" id="KW-1185">Reference proteome</keyword>
<evidence type="ECO:0000256" key="1">
    <source>
        <dbReference type="ARBA" id="ARBA00004651"/>
    </source>
</evidence>
<evidence type="ECO:0000256" key="2">
    <source>
        <dbReference type="ARBA" id="ARBA00022475"/>
    </source>
</evidence>
<accession>A0A1M5TPZ5</accession>
<evidence type="ECO:0000313" key="10">
    <source>
        <dbReference type="Proteomes" id="UP000184212"/>
    </source>
</evidence>
<dbReference type="AlphaFoldDB" id="A0A1M5TPZ5"/>
<feature type="transmembrane region" description="Helical" evidence="6">
    <location>
        <begin position="686"/>
        <end position="705"/>
    </location>
</feature>
<evidence type="ECO:0000256" key="4">
    <source>
        <dbReference type="ARBA" id="ARBA00022989"/>
    </source>
</evidence>
<sequence length="809" mass="89393">MLKNHLLLAFRNLVRHKSYSFITIFGLSVGVACCLLLVLFIQDEMRYDQQHKDVQSLYRIVSHLTRDAQSEDLGVCSPPTAMAMADEIPEVQTALRFVSSPGVTENLIRFENQTFYETDGYMADSTLFDFFSFTFVEGTPGNALTRPNTVVITEKIAAKLFGQSSALDKVINITQGGPSGDYRITGVVKEMEHSHIKANFIISLASRGGWTEFIRTSPEWAGQNFVPSYVKLQTGSQIAAVEKKMNDVLARHGAEAMKAFGFSKTLSLEPVKDIYLRSSVDKNPRIVYVYIVAAIAAFVLLIACINFINLTTARATRRATEIGVRKVMGAFRGVLIRQILGEAMLVVIAAVLISLVMIEVALPWFNTLVDKSITLHTMPSLSFLFTLLGITLLTGLLAGSYPAFYLTAFQPATVLKNKFTTGGSGGLRKALVVFQFVIAIVLVCGMIMVSQQLAFIRNKNLGFDTKAKLVVPLRTESARKAYAALKQNYLQQPAVRKVSGADYLPGMYWNDIVLFRPGKTREEGVGHFMNDVAYDFNDVLNIKLVAGRPFTTNLASDQNKIIINEASAKALGFTPAQAIGQQVEQSFFQQADGSLVRFEIVGVMQDFHRMSLHEPIEPAFLKLPRVERGEAFENLVVDIGPGALPNVMANLEKGWKKIVSDTPFDYSFLDENIGKLYREDQKASSIIVTFTCIALVLCCLGLYGLSSYTAERRVKEIGVRKVMGASVQQIVRLMSSEFAKLVCIAIIIAIPLAWYGMVLWLEGFAYKTAINFMVFVSGGSIALAIALITVSFESIRAALRNPVEALRNE</sequence>
<evidence type="ECO:0000259" key="8">
    <source>
        <dbReference type="Pfam" id="PF12704"/>
    </source>
</evidence>
<feature type="domain" description="ABC3 transporter permease C-terminal" evidence="7">
    <location>
        <begin position="294"/>
        <end position="408"/>
    </location>
</feature>
<dbReference type="PROSITE" id="PS51257">
    <property type="entry name" value="PROKAR_LIPOPROTEIN"/>
    <property type="match status" value="1"/>
</dbReference>
<dbReference type="GO" id="GO:0022857">
    <property type="term" value="F:transmembrane transporter activity"/>
    <property type="evidence" value="ECO:0007669"/>
    <property type="project" value="TreeGrafter"/>
</dbReference>
<evidence type="ECO:0000313" key="9">
    <source>
        <dbReference type="EMBL" id="SHH52666.1"/>
    </source>
</evidence>
<keyword evidence="2" id="KW-1003">Cell membrane</keyword>
<dbReference type="OrthoDB" id="127126at2"/>
<organism evidence="9 10">
    <name type="scientific">Chryseolinea serpens</name>
    <dbReference type="NCBI Taxonomy" id="947013"/>
    <lineage>
        <taxon>Bacteria</taxon>
        <taxon>Pseudomonadati</taxon>
        <taxon>Bacteroidota</taxon>
        <taxon>Cytophagia</taxon>
        <taxon>Cytophagales</taxon>
        <taxon>Fulvivirgaceae</taxon>
        <taxon>Chryseolinea</taxon>
    </lineage>
</organism>
<dbReference type="STRING" id="947013.SAMN04488109_4203"/>
<dbReference type="InterPro" id="IPR025857">
    <property type="entry name" value="MacB_PCD"/>
</dbReference>
<keyword evidence="3 6" id="KW-0812">Transmembrane</keyword>
<evidence type="ECO:0000256" key="6">
    <source>
        <dbReference type="SAM" id="Phobius"/>
    </source>
</evidence>
<comment type="subcellular location">
    <subcellularLocation>
        <location evidence="1">Cell membrane</location>
        <topology evidence="1">Multi-pass membrane protein</topology>
    </subcellularLocation>
</comment>
<feature type="transmembrane region" description="Helical" evidence="6">
    <location>
        <begin position="385"/>
        <end position="409"/>
    </location>
</feature>
<feature type="domain" description="MacB-like periplasmic core" evidence="8">
    <location>
        <begin position="437"/>
        <end position="609"/>
    </location>
</feature>
<dbReference type="RefSeq" id="WP_073137914.1">
    <property type="nucleotide sequence ID" value="NZ_FQWQ01000003.1"/>
</dbReference>
<feature type="domain" description="ABC3 transporter permease C-terminal" evidence="7">
    <location>
        <begin position="689"/>
        <end position="790"/>
    </location>
</feature>
<feature type="transmembrane region" description="Helical" evidence="6">
    <location>
        <begin position="21"/>
        <end position="41"/>
    </location>
</feature>
<feature type="transmembrane region" description="Helical" evidence="6">
    <location>
        <begin position="738"/>
        <end position="757"/>
    </location>
</feature>
<feature type="transmembrane region" description="Helical" evidence="6">
    <location>
        <begin position="430"/>
        <end position="449"/>
    </location>
</feature>
<gene>
    <name evidence="9" type="ORF">SAMN04488109_4203</name>
</gene>
<keyword evidence="5 6" id="KW-0472">Membrane</keyword>
<feature type="domain" description="MacB-like periplasmic core" evidence="8">
    <location>
        <begin position="20"/>
        <end position="247"/>
    </location>
</feature>
<feature type="transmembrane region" description="Helical" evidence="6">
    <location>
        <begin position="287"/>
        <end position="308"/>
    </location>
</feature>
<proteinExistence type="predicted"/>
<dbReference type="InterPro" id="IPR050250">
    <property type="entry name" value="Macrolide_Exporter_MacB"/>
</dbReference>
<dbReference type="Proteomes" id="UP000184212">
    <property type="component" value="Unassembled WGS sequence"/>
</dbReference>
<dbReference type="GO" id="GO:0005886">
    <property type="term" value="C:plasma membrane"/>
    <property type="evidence" value="ECO:0007669"/>
    <property type="project" value="UniProtKB-SubCell"/>
</dbReference>
<dbReference type="EMBL" id="FQWQ01000003">
    <property type="protein sequence ID" value="SHH52666.1"/>
    <property type="molecule type" value="Genomic_DNA"/>
</dbReference>
<dbReference type="Pfam" id="PF12704">
    <property type="entry name" value="MacB_PCD"/>
    <property type="match status" value="2"/>
</dbReference>
<dbReference type="PANTHER" id="PTHR30572">
    <property type="entry name" value="MEMBRANE COMPONENT OF TRANSPORTER-RELATED"/>
    <property type="match status" value="1"/>
</dbReference>
<dbReference type="InterPro" id="IPR003838">
    <property type="entry name" value="ABC3_permease_C"/>
</dbReference>
<reference evidence="9 10" key="1">
    <citation type="submission" date="2016-11" db="EMBL/GenBank/DDBJ databases">
        <authorList>
            <person name="Jaros S."/>
            <person name="Januszkiewicz K."/>
            <person name="Wedrychowicz H."/>
        </authorList>
    </citation>
    <scope>NUCLEOTIDE SEQUENCE [LARGE SCALE GENOMIC DNA]</scope>
    <source>
        <strain evidence="9 10">DSM 24574</strain>
    </source>
</reference>
<evidence type="ECO:0000256" key="5">
    <source>
        <dbReference type="ARBA" id="ARBA00023136"/>
    </source>
</evidence>
<dbReference type="Pfam" id="PF02687">
    <property type="entry name" value="FtsX"/>
    <property type="match status" value="2"/>
</dbReference>
<feature type="transmembrane region" description="Helical" evidence="6">
    <location>
        <begin position="769"/>
        <end position="790"/>
    </location>
</feature>
<protein>
    <submittedName>
        <fullName evidence="9">Putative ABC transport system permease protein</fullName>
    </submittedName>
</protein>
<evidence type="ECO:0000256" key="3">
    <source>
        <dbReference type="ARBA" id="ARBA00022692"/>
    </source>
</evidence>
<keyword evidence="4 6" id="KW-1133">Transmembrane helix</keyword>
<feature type="transmembrane region" description="Helical" evidence="6">
    <location>
        <begin position="343"/>
        <end position="365"/>
    </location>
</feature>
<dbReference type="PANTHER" id="PTHR30572:SF18">
    <property type="entry name" value="ABC-TYPE MACROLIDE FAMILY EXPORT SYSTEM PERMEASE COMPONENT 2"/>
    <property type="match status" value="1"/>
</dbReference>